<reference evidence="1" key="1">
    <citation type="submission" date="2023-10" db="EMBL/GenBank/DDBJ databases">
        <title>Genome assembly of Pristionchus species.</title>
        <authorList>
            <person name="Yoshida K."/>
            <person name="Sommer R.J."/>
        </authorList>
    </citation>
    <scope>NUCLEOTIDE SEQUENCE</scope>
    <source>
        <strain evidence="1">RS5133</strain>
    </source>
</reference>
<sequence length="188" mass="21734">LSLIYRLVISREFIQFVFSRVLHFEWSPCGTRIRRDALLDWFEFVQSQSSLLKCSEERSLLFTVASLFLTRRWHHEVNSRLQTSLGEHTTDVESSRCVHTTVQLGRNGRFGSRRLEHHTIPVMDDSSHLLGSSLHEFNSVNASSQMILLFQLPSLGFPTHSHQIRIPRISINKRSSKSKRLAGHPEID</sequence>
<keyword evidence="2" id="KW-1185">Reference proteome</keyword>
<protein>
    <submittedName>
        <fullName evidence="1">Uncharacterized protein</fullName>
    </submittedName>
</protein>
<proteinExistence type="predicted"/>
<dbReference type="AlphaFoldDB" id="A0AAV5VNS5"/>
<dbReference type="EMBL" id="BTSY01000003">
    <property type="protein sequence ID" value="GMT19419.1"/>
    <property type="molecule type" value="Genomic_DNA"/>
</dbReference>
<organism evidence="1 2">
    <name type="scientific">Pristionchus fissidentatus</name>
    <dbReference type="NCBI Taxonomy" id="1538716"/>
    <lineage>
        <taxon>Eukaryota</taxon>
        <taxon>Metazoa</taxon>
        <taxon>Ecdysozoa</taxon>
        <taxon>Nematoda</taxon>
        <taxon>Chromadorea</taxon>
        <taxon>Rhabditida</taxon>
        <taxon>Rhabditina</taxon>
        <taxon>Diplogasteromorpha</taxon>
        <taxon>Diplogasteroidea</taxon>
        <taxon>Neodiplogasteridae</taxon>
        <taxon>Pristionchus</taxon>
    </lineage>
</organism>
<accession>A0AAV5VNS5</accession>
<gene>
    <name evidence="1" type="ORF">PFISCL1PPCAC_10716</name>
</gene>
<name>A0AAV5VNS5_9BILA</name>
<comment type="caution">
    <text evidence="1">The sequence shown here is derived from an EMBL/GenBank/DDBJ whole genome shotgun (WGS) entry which is preliminary data.</text>
</comment>
<feature type="non-terminal residue" evidence="1">
    <location>
        <position position="1"/>
    </location>
</feature>
<evidence type="ECO:0000313" key="2">
    <source>
        <dbReference type="Proteomes" id="UP001432322"/>
    </source>
</evidence>
<dbReference type="Proteomes" id="UP001432322">
    <property type="component" value="Unassembled WGS sequence"/>
</dbReference>
<feature type="non-terminal residue" evidence="1">
    <location>
        <position position="188"/>
    </location>
</feature>
<evidence type="ECO:0000313" key="1">
    <source>
        <dbReference type="EMBL" id="GMT19419.1"/>
    </source>
</evidence>